<reference evidence="3 4" key="1">
    <citation type="submission" date="2019-08" db="EMBL/GenBank/DDBJ databases">
        <title>Genome of Phaeodactylibacter luteus.</title>
        <authorList>
            <person name="Bowman J.P."/>
        </authorList>
    </citation>
    <scope>NUCLEOTIDE SEQUENCE [LARGE SCALE GENOMIC DNA]</scope>
    <source>
        <strain evidence="3 4">KCTC 42180</strain>
    </source>
</reference>
<comment type="caution">
    <text evidence="3">The sequence shown here is derived from an EMBL/GenBank/DDBJ whole genome shotgun (WGS) entry which is preliminary data.</text>
</comment>
<keyword evidence="1" id="KW-0732">Signal</keyword>
<evidence type="ECO:0000259" key="2">
    <source>
        <dbReference type="Pfam" id="PF18962"/>
    </source>
</evidence>
<dbReference type="Proteomes" id="UP000321580">
    <property type="component" value="Unassembled WGS sequence"/>
</dbReference>
<evidence type="ECO:0000313" key="3">
    <source>
        <dbReference type="EMBL" id="TXB61764.1"/>
    </source>
</evidence>
<dbReference type="InterPro" id="IPR026444">
    <property type="entry name" value="Secre_tail"/>
</dbReference>
<organism evidence="3 4">
    <name type="scientific">Phaeodactylibacter luteus</name>
    <dbReference type="NCBI Taxonomy" id="1564516"/>
    <lineage>
        <taxon>Bacteria</taxon>
        <taxon>Pseudomonadati</taxon>
        <taxon>Bacteroidota</taxon>
        <taxon>Saprospiria</taxon>
        <taxon>Saprospirales</taxon>
        <taxon>Haliscomenobacteraceae</taxon>
        <taxon>Phaeodactylibacter</taxon>
    </lineage>
</organism>
<dbReference type="NCBIfam" id="TIGR04183">
    <property type="entry name" value="Por_Secre_tail"/>
    <property type="match status" value="1"/>
</dbReference>
<accession>A0A5C6RIF3</accession>
<feature type="chain" id="PRO_5022729680" evidence="1">
    <location>
        <begin position="22"/>
        <end position="646"/>
    </location>
</feature>
<evidence type="ECO:0000256" key="1">
    <source>
        <dbReference type="SAM" id="SignalP"/>
    </source>
</evidence>
<feature type="domain" description="Secretion system C-terminal sorting" evidence="2">
    <location>
        <begin position="569"/>
        <end position="643"/>
    </location>
</feature>
<feature type="signal peptide" evidence="1">
    <location>
        <begin position="1"/>
        <end position="21"/>
    </location>
</feature>
<dbReference type="Gene3D" id="2.60.120.260">
    <property type="entry name" value="Galactose-binding domain-like"/>
    <property type="match status" value="1"/>
</dbReference>
<dbReference type="AlphaFoldDB" id="A0A5C6RIF3"/>
<sequence>MRSLLLLPLFALLFTTGSLTAQVQKRVLVEHFTQASCPPCASQNPAFNNMLFNNFEKITPIKYQTSWPGYDPMNEQNPEEVAARVSYYGVTGVPNVIMGGTLDVGIASNATVAQIDNIHAEMTPIEMEMTHSVSADFDSMYITCIIRNVSEEEFAPANTVLHVAIVEEELIFPEPPGSTTEADFYYVMRKMLPGANGTPLSSIAAGDSSVVSYAVELPDYIYDYSQLAAVGFVQTNSNKEVHQSDISESLGVPEGYADVAMTLDVQTPDSYCEYEVTPSATIENASDTEVTSLELTMFVNGSATATETWEGTLANGESTTIDFGTTAVNPGVNAISFEVTAVNGNPDYNTLNQLENSLNVYTLSEDPFSTEIAEGFETTPNLSIPANTIIENDAPDRLGVVNNSAFGQAGSVGAYGNSNKSIFANFYDWNAPGAQAHLIFEKVDLSNSQNTILTFDYAFAQYGGFATNDRMLVSVSTDCGITWTTVFNEGGASFATAPATNSFFIANADSWASDTIDLSAYDGIPELNLRVSAQTDWGNNLFIDNIGLASGTPVSADEANKLEGKVFAYPNPATDLVNLDFTLVEKSMVTVQVMDVSGKLVQTLAAQDELGVGAHQIQWQPEQAGVYLIRIATQNSALTKRVTVVK</sequence>
<dbReference type="Pfam" id="PF18962">
    <property type="entry name" value="Por_Secre_tail"/>
    <property type="match status" value="1"/>
</dbReference>
<dbReference type="InterPro" id="IPR013783">
    <property type="entry name" value="Ig-like_fold"/>
</dbReference>
<gene>
    <name evidence="3" type="ORF">FRY97_17550</name>
</gene>
<evidence type="ECO:0000313" key="4">
    <source>
        <dbReference type="Proteomes" id="UP000321580"/>
    </source>
</evidence>
<proteinExistence type="predicted"/>
<protein>
    <submittedName>
        <fullName evidence="3">T9SS type A sorting domain-containing protein</fullName>
    </submittedName>
</protein>
<dbReference type="Gene3D" id="3.40.30.10">
    <property type="entry name" value="Glutaredoxin"/>
    <property type="match status" value="1"/>
</dbReference>
<keyword evidence="4" id="KW-1185">Reference proteome</keyword>
<dbReference type="OrthoDB" id="6278496at2"/>
<dbReference type="InterPro" id="IPR036249">
    <property type="entry name" value="Thioredoxin-like_sf"/>
</dbReference>
<dbReference type="SUPFAM" id="SSF52833">
    <property type="entry name" value="Thioredoxin-like"/>
    <property type="match status" value="1"/>
</dbReference>
<dbReference type="EMBL" id="VOOR01000046">
    <property type="protein sequence ID" value="TXB61764.1"/>
    <property type="molecule type" value="Genomic_DNA"/>
</dbReference>
<dbReference type="Gene3D" id="2.60.40.10">
    <property type="entry name" value="Immunoglobulins"/>
    <property type="match status" value="2"/>
</dbReference>
<name>A0A5C6RIF3_9BACT</name>